<protein>
    <submittedName>
        <fullName evidence="1">Uncharacterized protein</fullName>
    </submittedName>
</protein>
<organism evidence="1 2">
    <name type="scientific">Granulosicoccus antarcticus IMCC3135</name>
    <dbReference type="NCBI Taxonomy" id="1192854"/>
    <lineage>
        <taxon>Bacteria</taxon>
        <taxon>Pseudomonadati</taxon>
        <taxon>Pseudomonadota</taxon>
        <taxon>Gammaproteobacteria</taxon>
        <taxon>Chromatiales</taxon>
        <taxon>Granulosicoccaceae</taxon>
        <taxon>Granulosicoccus</taxon>
    </lineage>
</organism>
<keyword evidence="2" id="KW-1185">Reference proteome</keyword>
<accession>A0A2Z2NTD0</accession>
<dbReference type="KEGG" id="gai:IMCC3135_01275"/>
<dbReference type="EMBL" id="CP018632">
    <property type="protein sequence ID" value="ASJ70374.1"/>
    <property type="molecule type" value="Genomic_DNA"/>
</dbReference>
<name>A0A2Z2NTD0_9GAMM</name>
<reference evidence="1 2" key="1">
    <citation type="submission" date="2016-12" db="EMBL/GenBank/DDBJ databases">
        <authorList>
            <person name="Song W.-J."/>
            <person name="Kurnit D.M."/>
        </authorList>
    </citation>
    <scope>NUCLEOTIDE SEQUENCE [LARGE SCALE GENOMIC DNA]</scope>
    <source>
        <strain evidence="1 2">IMCC3135</strain>
    </source>
</reference>
<gene>
    <name evidence="1" type="ORF">IMCC3135_01275</name>
</gene>
<evidence type="ECO:0000313" key="1">
    <source>
        <dbReference type="EMBL" id="ASJ70374.1"/>
    </source>
</evidence>
<dbReference type="Proteomes" id="UP000250079">
    <property type="component" value="Chromosome"/>
</dbReference>
<proteinExistence type="predicted"/>
<dbReference type="AlphaFoldDB" id="A0A2Z2NTD0"/>
<sequence length="175" mass="19182">MAVAFTDVYYIRTITEAGPVHLEASQRYGSNRIGGETIDPLPIANEAFAWRFTGGDILNIESQNRLIEPTTTLVVRANDGIMQVAMVDDGAADRELSNWRLVPLGNGRCHLINESLGSDLALTITDGFVIANDIERYSVEMLGIDDALNQQWTIVRVGNPPGDYAQFCGEVLVPE</sequence>
<evidence type="ECO:0000313" key="2">
    <source>
        <dbReference type="Proteomes" id="UP000250079"/>
    </source>
</evidence>
<dbReference type="CDD" id="cd00161">
    <property type="entry name" value="beta-trefoil_Ricin-like"/>
    <property type="match status" value="1"/>
</dbReference>